<dbReference type="InterPro" id="IPR013096">
    <property type="entry name" value="Cupin_2"/>
</dbReference>
<evidence type="ECO:0000259" key="1">
    <source>
        <dbReference type="Pfam" id="PF07883"/>
    </source>
</evidence>
<dbReference type="SUPFAM" id="SSF51182">
    <property type="entry name" value="RmlC-like cupins"/>
    <property type="match status" value="1"/>
</dbReference>
<reference evidence="2 3" key="1">
    <citation type="submission" date="2020-08" db="EMBL/GenBank/DDBJ databases">
        <title>Genomic Encyclopedia of Type Strains, Phase IV (KMG-IV): sequencing the most valuable type-strain genomes for metagenomic binning, comparative biology and taxonomic classification.</title>
        <authorList>
            <person name="Goeker M."/>
        </authorList>
    </citation>
    <scope>NUCLEOTIDE SEQUENCE [LARGE SCALE GENOMIC DNA]</scope>
    <source>
        <strain evidence="2 3">DSM 22975</strain>
    </source>
</reference>
<name>A0A841GNU5_9GAMM</name>
<dbReference type="EMBL" id="JACHGR010000008">
    <property type="protein sequence ID" value="MBB6056480.1"/>
    <property type="molecule type" value="Genomic_DNA"/>
</dbReference>
<accession>A0A841GNU5</accession>
<sequence>MQVRNLFVDALPPAMEERFEQLLADKNLVIERIISPVTYTPHAYRQIQDEWVVLLQGHAVLNVAGETVELGAGDYLFLPAGLPHTVQQVSAGALWLAVHLWPE</sequence>
<dbReference type="InterPro" id="IPR011051">
    <property type="entry name" value="RmlC_Cupin_sf"/>
</dbReference>
<dbReference type="Proteomes" id="UP000585721">
    <property type="component" value="Unassembled WGS sequence"/>
</dbReference>
<proteinExistence type="predicted"/>
<evidence type="ECO:0000313" key="3">
    <source>
        <dbReference type="Proteomes" id="UP000585721"/>
    </source>
</evidence>
<dbReference type="InterPro" id="IPR014710">
    <property type="entry name" value="RmlC-like_jellyroll"/>
</dbReference>
<dbReference type="RefSeq" id="WP_188027210.1">
    <property type="nucleotide sequence ID" value="NZ_JACHGR010000008.1"/>
</dbReference>
<gene>
    <name evidence="2" type="ORF">HNR75_002418</name>
</gene>
<dbReference type="Gene3D" id="2.60.120.10">
    <property type="entry name" value="Jelly Rolls"/>
    <property type="match status" value="1"/>
</dbReference>
<organism evidence="2 3">
    <name type="scientific">Tolumonas osonensis</name>
    <dbReference type="NCBI Taxonomy" id="675874"/>
    <lineage>
        <taxon>Bacteria</taxon>
        <taxon>Pseudomonadati</taxon>
        <taxon>Pseudomonadota</taxon>
        <taxon>Gammaproteobacteria</taxon>
        <taxon>Aeromonadales</taxon>
        <taxon>Aeromonadaceae</taxon>
        <taxon>Tolumonas</taxon>
    </lineage>
</organism>
<evidence type="ECO:0000313" key="2">
    <source>
        <dbReference type="EMBL" id="MBB6056480.1"/>
    </source>
</evidence>
<protein>
    <submittedName>
        <fullName evidence="2">Cupin 2 domain-containing protein</fullName>
    </submittedName>
</protein>
<dbReference type="AlphaFoldDB" id="A0A841GNU5"/>
<keyword evidence="3" id="KW-1185">Reference proteome</keyword>
<comment type="caution">
    <text evidence="2">The sequence shown here is derived from an EMBL/GenBank/DDBJ whole genome shotgun (WGS) entry which is preliminary data.</text>
</comment>
<dbReference type="Pfam" id="PF07883">
    <property type="entry name" value="Cupin_2"/>
    <property type="match status" value="1"/>
</dbReference>
<feature type="domain" description="Cupin type-2" evidence="1">
    <location>
        <begin position="46"/>
        <end position="91"/>
    </location>
</feature>